<dbReference type="EMBL" id="UGTJ01000001">
    <property type="protein sequence ID" value="SUB79251.1"/>
    <property type="molecule type" value="Genomic_DNA"/>
</dbReference>
<gene>
    <name evidence="1" type="ORF">NCTC13063_00509</name>
</gene>
<sequence>MDISLMDMGKFCLRYVKHPFWMLAALIATLSSCSDGDNYVNAIPGGSMALISIDMPQQAKGKADSRLLSLKNMLHVDDLSDCGLDVSAKFYLFEAPDGNLGLCAKVKDSGDLKHWLEKLSAKGICTSLSERRGCHFAVMKNSWLVGFSDEALLVMGPVVGSAQAELRQQMVRYLKAKEETGIKSSPMFACIDTISSPVAMVAQTQAFPEKFVAPFILGAPKEADPSQIVIAAKIAVNGQCLDIDGHTFSFNKAIDAKLQKNNQVFRPLEGHYSDFVFSDKLMTLFLNVNGREFLPILQQNKAFQAFLVGINSAVDMDNILRCVDGHIVIQVNNLSEGHADMCMGAELADIGFWKDIDYWKKSCPKGSTITAYGFDQTKPSSVPGYVYTNGDMKFYFGSLNKNFFCGTDIDMVMSLRYYKGVVDQPLEKQLIGKRLVMVLNLLSLGDMEGTSIASFLKPLFGDVNKVFYSIR</sequence>
<name>A0AAQ1UH17_9BACT</name>
<accession>A0AAQ1UH17</accession>
<dbReference type="AlphaFoldDB" id="A0AAQ1UH17"/>
<organism evidence="1 2">
    <name type="scientific">Segatella buccae</name>
    <dbReference type="NCBI Taxonomy" id="28126"/>
    <lineage>
        <taxon>Bacteria</taxon>
        <taxon>Pseudomonadati</taxon>
        <taxon>Bacteroidota</taxon>
        <taxon>Bacteroidia</taxon>
        <taxon>Bacteroidales</taxon>
        <taxon>Prevotellaceae</taxon>
        <taxon>Segatella</taxon>
    </lineage>
</organism>
<evidence type="ECO:0000313" key="1">
    <source>
        <dbReference type="EMBL" id="SUB79251.1"/>
    </source>
</evidence>
<protein>
    <recommendedName>
        <fullName evidence="3">DUF4836 family protein</fullName>
    </recommendedName>
</protein>
<evidence type="ECO:0000313" key="2">
    <source>
        <dbReference type="Proteomes" id="UP000255283"/>
    </source>
</evidence>
<dbReference type="InterPro" id="IPR032276">
    <property type="entry name" value="DUF4836"/>
</dbReference>
<evidence type="ECO:0008006" key="3">
    <source>
        <dbReference type="Google" id="ProtNLM"/>
    </source>
</evidence>
<reference evidence="1 2" key="1">
    <citation type="submission" date="2018-06" db="EMBL/GenBank/DDBJ databases">
        <authorList>
            <consortium name="Pathogen Informatics"/>
            <person name="Doyle S."/>
        </authorList>
    </citation>
    <scope>NUCLEOTIDE SEQUENCE [LARGE SCALE GENOMIC DNA]</scope>
    <source>
        <strain evidence="1 2">NCTC13063</strain>
    </source>
</reference>
<dbReference type="Proteomes" id="UP000255283">
    <property type="component" value="Unassembled WGS sequence"/>
</dbReference>
<comment type="caution">
    <text evidence="1">The sequence shown here is derived from an EMBL/GenBank/DDBJ whole genome shotgun (WGS) entry which is preliminary data.</text>
</comment>
<proteinExistence type="predicted"/>
<dbReference type="Pfam" id="PF16120">
    <property type="entry name" value="DUF4836"/>
    <property type="match status" value="1"/>
</dbReference>